<dbReference type="EMBL" id="QJJV01000041">
    <property type="protein sequence ID" value="PXX05443.1"/>
    <property type="molecule type" value="Genomic_DNA"/>
</dbReference>
<gene>
    <name evidence="2" type="ORF">C7400_1416</name>
</gene>
<feature type="region of interest" description="Disordered" evidence="1">
    <location>
        <begin position="1"/>
        <end position="55"/>
    </location>
</feature>
<accession>A0ABX5MDD1</accession>
<feature type="region of interest" description="Disordered" evidence="1">
    <location>
        <begin position="306"/>
        <end position="325"/>
    </location>
</feature>
<feature type="compositionally biased region" description="Polar residues" evidence="1">
    <location>
        <begin position="1"/>
        <end position="10"/>
    </location>
</feature>
<evidence type="ECO:0000313" key="3">
    <source>
        <dbReference type="Proteomes" id="UP000247515"/>
    </source>
</evidence>
<proteinExistence type="predicted"/>
<keyword evidence="3" id="KW-1185">Reference proteome</keyword>
<sequence>MSDNNENGSTPVADGAEPRAASLQPAPDSSFELSSIKIPPSDEGPGDPPTDVDYPKDVAYEDRVVAFVDILGFRDIIARSAGEPELVQKIYTALDVRKDNWAKAFAAEVGLKMEPKDFGDRFHSFSDCIVISVRPDIREVGLLVWIIFKICRQLLRYGFTSRGGVAVGKLFHRDTIDAESAAPPMVFGPAFNEAYGFESAHADGPRIIFQSKVWRLIEDNKNHHPDTKLRQFFDEHLSRAEDGPAFVNLFADFGHNTYYETAISPENEIALIGGHIRTALDQTSDRPHHFKKHAFLAREFNRSAAENERQDHCIPPDILPRRTSS</sequence>
<name>A0ABX5MDD1_9BURK</name>
<dbReference type="RefSeq" id="WP_146230129.1">
    <property type="nucleotide sequence ID" value="NZ_QJJV01000041.1"/>
</dbReference>
<organism evidence="2 3">
    <name type="scientific">Paraburkholderia tropica</name>
    <dbReference type="NCBI Taxonomy" id="92647"/>
    <lineage>
        <taxon>Bacteria</taxon>
        <taxon>Pseudomonadati</taxon>
        <taxon>Pseudomonadota</taxon>
        <taxon>Betaproteobacteria</taxon>
        <taxon>Burkholderiales</taxon>
        <taxon>Burkholderiaceae</taxon>
        <taxon>Paraburkholderia</taxon>
    </lineage>
</organism>
<reference evidence="2 3" key="1">
    <citation type="submission" date="2018-05" db="EMBL/GenBank/DDBJ databases">
        <title>Genomic Encyclopedia of Type Strains, Phase IV (KMG-V): Genome sequencing to study the core and pangenomes of soil and plant-associated prokaryotes.</title>
        <authorList>
            <person name="Whitman W."/>
        </authorList>
    </citation>
    <scope>NUCLEOTIDE SEQUENCE [LARGE SCALE GENOMIC DNA]</scope>
    <source>
        <strain evidence="2 3">SIr-6563</strain>
    </source>
</reference>
<protein>
    <recommendedName>
        <fullName evidence="4">Guanylate cyclase domain-containing protein</fullName>
    </recommendedName>
</protein>
<evidence type="ECO:0008006" key="4">
    <source>
        <dbReference type="Google" id="ProtNLM"/>
    </source>
</evidence>
<evidence type="ECO:0000313" key="2">
    <source>
        <dbReference type="EMBL" id="PXX05443.1"/>
    </source>
</evidence>
<evidence type="ECO:0000256" key="1">
    <source>
        <dbReference type="SAM" id="MobiDB-lite"/>
    </source>
</evidence>
<dbReference type="Proteomes" id="UP000247515">
    <property type="component" value="Unassembled WGS sequence"/>
</dbReference>
<comment type="caution">
    <text evidence="2">The sequence shown here is derived from an EMBL/GenBank/DDBJ whole genome shotgun (WGS) entry which is preliminary data.</text>
</comment>